<keyword evidence="2" id="KW-1185">Reference proteome</keyword>
<comment type="caution">
    <text evidence="1">The sequence shown here is derived from an EMBL/GenBank/DDBJ whole genome shotgun (WGS) entry which is preliminary data.</text>
</comment>
<proteinExistence type="predicted"/>
<dbReference type="RefSeq" id="WP_210664018.1">
    <property type="nucleotide sequence ID" value="NZ_JAGKSP010000024.1"/>
</dbReference>
<sequence>MAIFRLDAAAFARIDCRFIESVSWSIVNDGAEVFDCLVHVYNNGILFYETLQEMESRRQIELPPLTPSYAPFSLLIVTNYSTHKPMRIKAVLRSQGTVIATLTETDFDRLD</sequence>
<evidence type="ECO:0000313" key="1">
    <source>
        <dbReference type="EMBL" id="MBP3966815.1"/>
    </source>
</evidence>
<dbReference type="EMBL" id="JAGKSP010000024">
    <property type="protein sequence ID" value="MBP3966815.1"/>
    <property type="molecule type" value="Genomic_DNA"/>
</dbReference>
<evidence type="ECO:0000313" key="2">
    <source>
        <dbReference type="Proteomes" id="UP000673394"/>
    </source>
</evidence>
<gene>
    <name evidence="1" type="ORF">I8J30_29440</name>
</gene>
<protein>
    <submittedName>
        <fullName evidence="1">Uncharacterized protein</fullName>
    </submittedName>
</protein>
<dbReference type="Proteomes" id="UP000673394">
    <property type="component" value="Unassembled WGS sequence"/>
</dbReference>
<reference evidence="1 2" key="1">
    <citation type="submission" date="2021-04" db="EMBL/GenBank/DDBJ databases">
        <title>Paenibacillus sp. DLE-14 whole genome sequence.</title>
        <authorList>
            <person name="Ham Y.J."/>
        </authorList>
    </citation>
    <scope>NUCLEOTIDE SEQUENCE [LARGE SCALE GENOMIC DNA]</scope>
    <source>
        <strain evidence="1 2">DLE-14</strain>
    </source>
</reference>
<accession>A0ABS5CLU2</accession>
<organism evidence="1 2">
    <name type="scientific">Paenibacillus lignilyticus</name>
    <dbReference type="NCBI Taxonomy" id="1172615"/>
    <lineage>
        <taxon>Bacteria</taxon>
        <taxon>Bacillati</taxon>
        <taxon>Bacillota</taxon>
        <taxon>Bacilli</taxon>
        <taxon>Bacillales</taxon>
        <taxon>Paenibacillaceae</taxon>
        <taxon>Paenibacillus</taxon>
    </lineage>
</organism>
<name>A0ABS5CLU2_9BACL</name>